<evidence type="ECO:0000313" key="5">
    <source>
        <dbReference type="Proteomes" id="UP000295357"/>
    </source>
</evidence>
<dbReference type="SUPFAM" id="SSF48452">
    <property type="entry name" value="TPR-like"/>
    <property type="match status" value="1"/>
</dbReference>
<keyword evidence="5" id="KW-1185">Reference proteome</keyword>
<protein>
    <submittedName>
        <fullName evidence="4">Lipoprotein NlpI</fullName>
    </submittedName>
</protein>
<dbReference type="Gene3D" id="1.25.40.10">
    <property type="entry name" value="Tetratricopeptide repeat domain"/>
    <property type="match status" value="1"/>
</dbReference>
<dbReference type="AlphaFoldDB" id="A0A4V3CJF3"/>
<gene>
    <name evidence="4" type="ORF">DFR39_105120</name>
</gene>
<reference evidence="4 5" key="1">
    <citation type="submission" date="2019-03" db="EMBL/GenBank/DDBJ databases">
        <title>Genomic Encyclopedia of Type Strains, Phase IV (KMG-IV): sequencing the most valuable type-strain genomes for metagenomic binning, comparative biology and taxonomic classification.</title>
        <authorList>
            <person name="Goeker M."/>
        </authorList>
    </citation>
    <scope>NUCLEOTIDE SEQUENCE [LARGE SCALE GENOMIC DNA]</scope>
    <source>
        <strain evidence="4 5">DSM 25082</strain>
    </source>
</reference>
<evidence type="ECO:0000259" key="3">
    <source>
        <dbReference type="Pfam" id="PF12969"/>
    </source>
</evidence>
<keyword evidence="2" id="KW-0732">Signal</keyword>
<feature type="repeat" description="TPR" evidence="1">
    <location>
        <begin position="745"/>
        <end position="778"/>
    </location>
</feature>
<dbReference type="InterPro" id="IPR019734">
    <property type="entry name" value="TPR_rpt"/>
</dbReference>
<name>A0A4V3CJF3_9BURK</name>
<sequence>MKTKRQDRDTNRSNVPDRLRAGTLSLILGLGCWMPPALAQQATASKPASAKSAAAQPVSGSPAAAGFSITPRPAWVQAVSLEGLPGLPSAPVQVLLMDDQTRVGAPGGTVRYQHALRQINSSAGLEAGSQIEFIFDPSYERLQIHELVIWREGKRLDRLDRKAVKLLQRETQLERQIVDGRVTASIVLEDLRVGDRVEWSASLVGDNPVFEGRFVDTQWLSASRGPVGLVQRRLLAPAERKIQHRVAVPGVELSEPTRSDGLRETVLRRRAVPQFRYDPLVPAEDNYADLLEWSEFESWSEVAAWAERQFAPALREREPLAAKAAEIRAASSDPERRLELALDFVQKEIRYFGTEIGASSHRPAGATQVMRQRFGDCKDKAALLVNLLAQLEIEAQPALVSTTLRRGMDKRLPSPLNFDHAIVAVKRGEGWLWLDATRSLQTGPAIERAVSGLSPALLARSGESAPLATPLARDQLRAEVRDVFSFARLAEPGELVSEAVYYGEVAENLRMARASQPQEAFEALLMGDLARAYPAYQRQGAVQVEDVPGRNALRITQRLRAHGDTWRLLSKGVMATDVAVSGVMGPLRLPDMTPREQALNVSLPGSYRHLVRFEFSEQAYARESESPFAESNEFYELRLRSKGGPRFGEFNAELQLKADRIEAAQWTRYRDALQKLWPRLATQLTLPVMAPERLEDFRSASKVLSERLRSGRLKVATQVQANAHYDLLAQELILAGKRLPPKLQARVQMEHGQSLDYLGQHQAARQAFESAIQLDPALSEAQASFAVNALIRGQDAEAQRAAEQALRLAPNEPAPRYTRAQARYMAGDYAGASEDLRELLRGGTGSETERGYRGLWLFLAQQAQGQDGRAATADLVGSSDKPAWPMPLLRMLRGELSLKEVQAQVAADKVEQAGRECELYFFAAQKAVLERDTEQARRWLDRSLATGVMEFIEYGLARRERERLASR</sequence>
<dbReference type="OrthoDB" id="8595007at2"/>
<feature type="chain" id="PRO_5020477365" evidence="2">
    <location>
        <begin position="40"/>
        <end position="967"/>
    </location>
</feature>
<comment type="caution">
    <text evidence="4">The sequence shown here is derived from an EMBL/GenBank/DDBJ whole genome shotgun (WGS) entry which is preliminary data.</text>
</comment>
<dbReference type="InterPro" id="IPR038765">
    <property type="entry name" value="Papain-like_cys_pep_sf"/>
</dbReference>
<dbReference type="InterPro" id="IPR011990">
    <property type="entry name" value="TPR-like_helical_dom_sf"/>
</dbReference>
<accession>A0A4V3CJF3</accession>
<dbReference type="InterPro" id="IPR024618">
    <property type="entry name" value="DUF3857"/>
</dbReference>
<organism evidence="4 5">
    <name type="scientific">Roseateles asaccharophilus</name>
    <dbReference type="NCBI Taxonomy" id="582607"/>
    <lineage>
        <taxon>Bacteria</taxon>
        <taxon>Pseudomonadati</taxon>
        <taxon>Pseudomonadota</taxon>
        <taxon>Betaproteobacteria</taxon>
        <taxon>Burkholderiales</taxon>
        <taxon>Sphaerotilaceae</taxon>
        <taxon>Roseateles</taxon>
    </lineage>
</organism>
<dbReference type="PROSITE" id="PS50005">
    <property type="entry name" value="TPR"/>
    <property type="match status" value="1"/>
</dbReference>
<dbReference type="Gene3D" id="3.10.620.30">
    <property type="match status" value="1"/>
</dbReference>
<proteinExistence type="predicted"/>
<feature type="signal peptide" evidence="2">
    <location>
        <begin position="1"/>
        <end position="39"/>
    </location>
</feature>
<evidence type="ECO:0000256" key="1">
    <source>
        <dbReference type="PROSITE-ProRule" id="PRU00339"/>
    </source>
</evidence>
<dbReference type="Gene3D" id="2.60.40.3140">
    <property type="match status" value="1"/>
</dbReference>
<dbReference type="SUPFAM" id="SSF54001">
    <property type="entry name" value="Cysteine proteinases"/>
    <property type="match status" value="1"/>
</dbReference>
<dbReference type="EMBL" id="SNXE01000005">
    <property type="protein sequence ID" value="TDP09282.1"/>
    <property type="molecule type" value="Genomic_DNA"/>
</dbReference>
<feature type="domain" description="DUF3857" evidence="3">
    <location>
        <begin position="107"/>
        <end position="274"/>
    </location>
</feature>
<dbReference type="Proteomes" id="UP000295357">
    <property type="component" value="Unassembled WGS sequence"/>
</dbReference>
<evidence type="ECO:0000313" key="4">
    <source>
        <dbReference type="EMBL" id="TDP09282.1"/>
    </source>
</evidence>
<dbReference type="PROSITE" id="PS51257">
    <property type="entry name" value="PROKAR_LIPOPROTEIN"/>
    <property type="match status" value="1"/>
</dbReference>
<dbReference type="Pfam" id="PF12969">
    <property type="entry name" value="DUF3857"/>
    <property type="match status" value="1"/>
</dbReference>
<keyword evidence="4" id="KW-0449">Lipoprotein</keyword>
<dbReference type="RefSeq" id="WP_133603905.1">
    <property type="nucleotide sequence ID" value="NZ_JAUFPJ010000003.1"/>
</dbReference>
<keyword evidence="1" id="KW-0802">TPR repeat</keyword>
<evidence type="ECO:0000256" key="2">
    <source>
        <dbReference type="SAM" id="SignalP"/>
    </source>
</evidence>